<feature type="domain" description="FP protein C-terminal" evidence="1">
    <location>
        <begin position="179"/>
        <end position="230"/>
    </location>
</feature>
<dbReference type="Pfam" id="PF25298">
    <property type="entry name" value="Baculo_FP_2nd"/>
    <property type="match status" value="1"/>
</dbReference>
<gene>
    <name evidence="2" type="ORF">ABMA27_014795</name>
</gene>
<proteinExistence type="predicted"/>
<dbReference type="EMBL" id="JBEUOH010000006">
    <property type="protein sequence ID" value="KAL0893180.1"/>
    <property type="molecule type" value="Genomic_DNA"/>
</dbReference>
<dbReference type="Proteomes" id="UP001549920">
    <property type="component" value="Unassembled WGS sequence"/>
</dbReference>
<evidence type="ECO:0000313" key="3">
    <source>
        <dbReference type="Proteomes" id="UP001549920"/>
    </source>
</evidence>
<evidence type="ECO:0000259" key="1">
    <source>
        <dbReference type="Pfam" id="PF25298"/>
    </source>
</evidence>
<reference evidence="2 3" key="1">
    <citation type="submission" date="2024-06" db="EMBL/GenBank/DDBJ databases">
        <title>A chromosome-level genome assembly of beet webworm, Loxostege sticticalis.</title>
        <authorList>
            <person name="Zhang Y."/>
        </authorList>
    </citation>
    <scope>NUCLEOTIDE SEQUENCE [LARGE SCALE GENOMIC DNA]</scope>
    <source>
        <strain evidence="2">AQ026</strain>
        <tissue evidence="2">Whole body</tissue>
    </source>
</reference>
<comment type="caution">
    <text evidence="2">The sequence shown here is derived from an EMBL/GenBank/DDBJ whole genome shotgun (WGS) entry which is preliminary data.</text>
</comment>
<name>A0ABR3IA91_LOXSC</name>
<accession>A0ABR3IA91</accession>
<organism evidence="2 3">
    <name type="scientific">Loxostege sticticalis</name>
    <name type="common">Beet webworm moth</name>
    <dbReference type="NCBI Taxonomy" id="481309"/>
    <lineage>
        <taxon>Eukaryota</taxon>
        <taxon>Metazoa</taxon>
        <taxon>Ecdysozoa</taxon>
        <taxon>Arthropoda</taxon>
        <taxon>Hexapoda</taxon>
        <taxon>Insecta</taxon>
        <taxon>Pterygota</taxon>
        <taxon>Neoptera</taxon>
        <taxon>Endopterygota</taxon>
        <taxon>Lepidoptera</taxon>
        <taxon>Glossata</taxon>
        <taxon>Ditrysia</taxon>
        <taxon>Pyraloidea</taxon>
        <taxon>Crambidae</taxon>
        <taxon>Pyraustinae</taxon>
        <taxon>Loxostege</taxon>
    </lineage>
</organism>
<evidence type="ECO:0000313" key="2">
    <source>
        <dbReference type="EMBL" id="KAL0893180.1"/>
    </source>
</evidence>
<keyword evidence="3" id="KW-1185">Reference proteome</keyword>
<protein>
    <recommendedName>
        <fullName evidence="1">FP protein C-terminal domain-containing protein</fullName>
    </recommendedName>
</protein>
<dbReference type="InterPro" id="IPR057251">
    <property type="entry name" value="FP_C"/>
</dbReference>
<sequence>MSGKIEALSSLAQDVKTIKEDVQQLRNSVEFAHESSKLCNERINDLEVRVSAVEENHEDNVALVRRVSQLEDIVKQKDQTDRLNNAEIKGIPFKESENLFEIITKLGSHINCKVTQPDINYIVRVPTRNDQKNKNIIVNFNNRYLKENFVACARAHKSISATELGFGSESKIFVNDHLTIENKILLNKAKKEAKDRGYSFVWVKNCKILLRKNPTSPIKVIKSDLDLKKL</sequence>